<protein>
    <submittedName>
        <fullName evidence="1">Uncharacterized protein LTHEOB_8384</fullName>
    </submittedName>
</protein>
<comment type="caution">
    <text evidence="1">The sequence shown here is derived from an EMBL/GenBank/DDBJ whole genome shotgun (WGS) entry which is preliminary data.</text>
</comment>
<proteinExistence type="predicted"/>
<dbReference type="Proteomes" id="UP001165186">
    <property type="component" value="Unassembled WGS sequence"/>
</dbReference>
<reference evidence="1" key="1">
    <citation type="submission" date="2024-09" db="EMBL/GenBank/DDBJ databases">
        <title>Draft Genome Sequences of Neofusicoccum parvum.</title>
        <authorList>
            <person name="Ashida A."/>
            <person name="Camagna M."/>
            <person name="Tanaka A."/>
            <person name="Takemoto D."/>
        </authorList>
    </citation>
    <scope>NUCLEOTIDE SEQUENCE</scope>
    <source>
        <strain evidence="1">PPO83</strain>
    </source>
</reference>
<gene>
    <name evidence="1" type="primary">g10426</name>
    <name evidence="1" type="ORF">NpPPO83_00010426</name>
</gene>
<dbReference type="EMBL" id="BSXG01000013">
    <property type="protein sequence ID" value="GME24403.1"/>
    <property type="molecule type" value="Genomic_DNA"/>
</dbReference>
<organism evidence="1 2">
    <name type="scientific">Neofusicoccum parvum</name>
    <dbReference type="NCBI Taxonomy" id="310453"/>
    <lineage>
        <taxon>Eukaryota</taxon>
        <taxon>Fungi</taxon>
        <taxon>Dikarya</taxon>
        <taxon>Ascomycota</taxon>
        <taxon>Pezizomycotina</taxon>
        <taxon>Dothideomycetes</taxon>
        <taxon>Dothideomycetes incertae sedis</taxon>
        <taxon>Botryosphaeriales</taxon>
        <taxon>Botryosphaeriaceae</taxon>
        <taxon>Neofusicoccum</taxon>
    </lineage>
</organism>
<accession>A0ACB5RV61</accession>
<name>A0ACB5RV61_9PEZI</name>
<evidence type="ECO:0000313" key="2">
    <source>
        <dbReference type="Proteomes" id="UP001165186"/>
    </source>
</evidence>
<keyword evidence="2" id="KW-1185">Reference proteome</keyword>
<evidence type="ECO:0000313" key="1">
    <source>
        <dbReference type="EMBL" id="GME24403.1"/>
    </source>
</evidence>
<sequence>MSFSQPPAQDTSLTGDWSPSLDTGSTLPTNETLDVEEQWILEALNSIPNDDFMVDDHQLATIDTDLALPHQEFFLDNDPFNTIQEQQNEAFNGFAPSTTDLFGTFQPDSMASAADHYQADSMAGATMPWASAPFGADQWGGLPQMVDQPMAGMAQAWETPFEALAGPSSSTQIAVPGAGDASTPAGAG</sequence>